<organism evidence="1 2">
    <name type="scientific">Sphingomonas parva</name>
    <dbReference type="NCBI Taxonomy" id="2555898"/>
    <lineage>
        <taxon>Bacteria</taxon>
        <taxon>Pseudomonadati</taxon>
        <taxon>Pseudomonadota</taxon>
        <taxon>Alphaproteobacteria</taxon>
        <taxon>Sphingomonadales</taxon>
        <taxon>Sphingomonadaceae</taxon>
        <taxon>Sphingomonas</taxon>
    </lineage>
</organism>
<evidence type="ECO:0000313" key="1">
    <source>
        <dbReference type="EMBL" id="TFI59794.1"/>
    </source>
</evidence>
<keyword evidence="2" id="KW-1185">Reference proteome</keyword>
<dbReference type="OrthoDB" id="7581822at2"/>
<sequence length="73" mass="8050">MPIDPDAPKDQAGGASPEDEIEYFQARAEQELELAQKANAPEVVAAHFEMASEYLERVAALQRAIDDDHSQHS</sequence>
<dbReference type="RefSeq" id="WP_135083522.1">
    <property type="nucleotide sequence ID" value="NZ_SPDV01000003.1"/>
</dbReference>
<dbReference type="AlphaFoldDB" id="A0A4Y8ZV53"/>
<proteinExistence type="predicted"/>
<reference evidence="1 2" key="1">
    <citation type="submission" date="2019-03" db="EMBL/GenBank/DDBJ databases">
        <title>Genome sequence of Sphingomonas sp. 17J27-24.</title>
        <authorList>
            <person name="Kim M."/>
            <person name="Maeng S."/>
            <person name="Sathiyaraj S."/>
        </authorList>
    </citation>
    <scope>NUCLEOTIDE SEQUENCE [LARGE SCALE GENOMIC DNA]</scope>
    <source>
        <strain evidence="1 2">17J27-24</strain>
    </source>
</reference>
<dbReference type="EMBL" id="SPDV01000003">
    <property type="protein sequence ID" value="TFI59794.1"/>
    <property type="molecule type" value="Genomic_DNA"/>
</dbReference>
<accession>A0A4Y8ZV53</accession>
<name>A0A4Y8ZV53_9SPHN</name>
<gene>
    <name evidence="1" type="ORF">E2493_02865</name>
</gene>
<evidence type="ECO:0000313" key="2">
    <source>
        <dbReference type="Proteomes" id="UP000298213"/>
    </source>
</evidence>
<protein>
    <submittedName>
        <fullName evidence="1">Uncharacterized protein</fullName>
    </submittedName>
</protein>
<dbReference type="Proteomes" id="UP000298213">
    <property type="component" value="Unassembled WGS sequence"/>
</dbReference>
<comment type="caution">
    <text evidence="1">The sequence shown here is derived from an EMBL/GenBank/DDBJ whole genome shotgun (WGS) entry which is preliminary data.</text>
</comment>